<dbReference type="AlphaFoldDB" id="A0A0L8HHR5"/>
<name>A0A0L8HHR5_OCTBM</name>
<evidence type="ECO:0000313" key="2">
    <source>
        <dbReference type="EMBL" id="KOF88320.1"/>
    </source>
</evidence>
<gene>
    <name evidence="2" type="ORF">OCBIM_22015031mg</name>
</gene>
<accession>A0A0L8HHR5</accession>
<organism evidence="2">
    <name type="scientific">Octopus bimaculoides</name>
    <name type="common">California two-spotted octopus</name>
    <dbReference type="NCBI Taxonomy" id="37653"/>
    <lineage>
        <taxon>Eukaryota</taxon>
        <taxon>Metazoa</taxon>
        <taxon>Spiralia</taxon>
        <taxon>Lophotrochozoa</taxon>
        <taxon>Mollusca</taxon>
        <taxon>Cephalopoda</taxon>
        <taxon>Coleoidea</taxon>
        <taxon>Octopodiformes</taxon>
        <taxon>Octopoda</taxon>
        <taxon>Incirrata</taxon>
        <taxon>Octopodidae</taxon>
        <taxon>Octopus</taxon>
    </lineage>
</organism>
<sequence length="78" mass="9160">MARQQRHSQFRYHNCLSSSGNWKTFQISESRWRYEMVMTTAGPCWLVGLLHSHTKKLGSSEIQPSHISTDRRNKKTPQ</sequence>
<protein>
    <submittedName>
        <fullName evidence="2">Uncharacterized protein</fullName>
    </submittedName>
</protein>
<feature type="region of interest" description="Disordered" evidence="1">
    <location>
        <begin position="58"/>
        <end position="78"/>
    </location>
</feature>
<proteinExistence type="predicted"/>
<dbReference type="EMBL" id="KQ418194">
    <property type="protein sequence ID" value="KOF88320.1"/>
    <property type="molecule type" value="Genomic_DNA"/>
</dbReference>
<evidence type="ECO:0000256" key="1">
    <source>
        <dbReference type="SAM" id="MobiDB-lite"/>
    </source>
</evidence>
<reference evidence="2" key="1">
    <citation type="submission" date="2015-07" db="EMBL/GenBank/DDBJ databases">
        <title>MeaNS - Measles Nucleotide Surveillance Program.</title>
        <authorList>
            <person name="Tran T."/>
            <person name="Druce J."/>
        </authorList>
    </citation>
    <scope>NUCLEOTIDE SEQUENCE</scope>
    <source>
        <strain evidence="2">UCB-OBI-ISO-001</strain>
        <tissue evidence="2">Gonad</tissue>
    </source>
</reference>